<sequence>MASLHSSLLQHPFALSSLTLLLFLISLPPSILSQDPSSSSPTIAQCTTRLLPLASCASFVQGTSQSPAQSCCDNLKLLYSQQPDCLCLLLNSTTLSSFPINTTRALQLPALCSLQVDISACSGVHVPPSTPSSQVSFGTNTNSTAVNSTIAASPMPLNAPRPSMMGLGFGRTSSAGTKLKMGSYLTVAALAMRETDYSKLGATSVGLDSKTSGLVASGSSKNSRDWNESLYTGVSLKSVAPSL</sequence>
<keyword evidence="5" id="KW-1003">Cell membrane</keyword>
<dbReference type="SMART" id="SM00499">
    <property type="entry name" value="AAI"/>
    <property type="match status" value="1"/>
</dbReference>
<dbReference type="CDD" id="cd00010">
    <property type="entry name" value="AAI_LTSS"/>
    <property type="match status" value="1"/>
</dbReference>
<keyword evidence="6" id="KW-0336">GPI-anchor</keyword>
<evidence type="ECO:0000256" key="2">
    <source>
        <dbReference type="ARBA" id="ARBA00004609"/>
    </source>
</evidence>
<dbReference type="SUPFAM" id="SSF47699">
    <property type="entry name" value="Bifunctional inhibitor/lipid-transfer protein/seed storage 2S albumin"/>
    <property type="match status" value="1"/>
</dbReference>
<evidence type="ECO:0000256" key="8">
    <source>
        <dbReference type="ARBA" id="ARBA00023121"/>
    </source>
</evidence>
<feature type="domain" description="Bifunctional inhibitor/plant lipid transfer protein/seed storage helical" evidence="13">
    <location>
        <begin position="46"/>
        <end position="121"/>
    </location>
</feature>
<keyword evidence="10" id="KW-0325">Glycoprotein</keyword>
<dbReference type="InterPro" id="IPR036312">
    <property type="entry name" value="Bifun_inhib/LTP/seed_sf"/>
</dbReference>
<evidence type="ECO:0000256" key="9">
    <source>
        <dbReference type="ARBA" id="ARBA00023157"/>
    </source>
</evidence>
<evidence type="ECO:0000256" key="7">
    <source>
        <dbReference type="ARBA" id="ARBA00022729"/>
    </source>
</evidence>
<keyword evidence="9" id="KW-1015">Disulfide bond</keyword>
<comment type="function">
    <text evidence="1">Plant non-specific lipid-transfer proteins transfer phospholipids as well as galactolipids across membranes. May play a role in wax or cutin deposition in the cell walls of expanding epidermal cells and certain secretory tissues.</text>
</comment>
<keyword evidence="11" id="KW-0449">Lipoprotein</keyword>
<evidence type="ECO:0000256" key="5">
    <source>
        <dbReference type="ARBA" id="ARBA00022475"/>
    </source>
</evidence>
<evidence type="ECO:0000256" key="1">
    <source>
        <dbReference type="ARBA" id="ARBA00003211"/>
    </source>
</evidence>
<dbReference type="InterPro" id="IPR016140">
    <property type="entry name" value="Bifunc_inhib/LTP/seed_store"/>
</dbReference>
<dbReference type="Pfam" id="PF14368">
    <property type="entry name" value="LTP_2"/>
    <property type="match status" value="1"/>
</dbReference>
<evidence type="ECO:0000259" key="13">
    <source>
        <dbReference type="SMART" id="SM00499"/>
    </source>
</evidence>
<dbReference type="InterPro" id="IPR043325">
    <property type="entry name" value="LTSS"/>
</dbReference>
<name>A0A4Y1RIG6_PRUDU</name>
<keyword evidence="4" id="KW-0813">Transport</keyword>
<dbReference type="GO" id="GO:0008289">
    <property type="term" value="F:lipid binding"/>
    <property type="evidence" value="ECO:0007669"/>
    <property type="project" value="UniProtKB-KW"/>
</dbReference>
<proteinExistence type="inferred from homology"/>
<dbReference type="EMBL" id="AP019301">
    <property type="protein sequence ID" value="BBH04102.1"/>
    <property type="molecule type" value="Genomic_DNA"/>
</dbReference>
<accession>A0A4Y1RIG6</accession>
<dbReference type="PANTHER" id="PTHR33044">
    <property type="entry name" value="BIFUNCTIONAL INHIBITOR/LIPID-TRANSFER PROTEIN/SEED STORAGE 2S ALBUMIN SUPERFAMILY PROTEIN-RELATED"/>
    <property type="match status" value="1"/>
</dbReference>
<dbReference type="AlphaFoldDB" id="A0A4Y1RIG6"/>
<keyword evidence="6" id="KW-0472">Membrane</keyword>
<keyword evidence="8" id="KW-0446">Lipid-binding</keyword>
<dbReference type="Gene3D" id="1.10.110.10">
    <property type="entry name" value="Plant lipid-transfer and hydrophobic proteins"/>
    <property type="match status" value="1"/>
</dbReference>
<evidence type="ECO:0000313" key="14">
    <source>
        <dbReference type="EMBL" id="BBH04102.1"/>
    </source>
</evidence>
<dbReference type="GO" id="GO:0098552">
    <property type="term" value="C:side of membrane"/>
    <property type="evidence" value="ECO:0007669"/>
    <property type="project" value="UniProtKB-KW"/>
</dbReference>
<evidence type="ECO:0000256" key="4">
    <source>
        <dbReference type="ARBA" id="ARBA00022448"/>
    </source>
</evidence>
<reference evidence="14" key="1">
    <citation type="journal article" date="2019" name="Science">
        <title>Mutation of a bHLH transcription factor allowed almond domestication.</title>
        <authorList>
            <person name="Sanchez-Perez R."/>
            <person name="Pavan S."/>
            <person name="Mazzeo R."/>
            <person name="Moldovan C."/>
            <person name="Aiese Cigliano R."/>
            <person name="Del Cueto J."/>
            <person name="Ricciardi F."/>
            <person name="Lotti C."/>
            <person name="Ricciardi L."/>
            <person name="Dicenta F."/>
            <person name="Lopez-Marques R.L."/>
            <person name="Lindberg Moller B."/>
        </authorList>
    </citation>
    <scope>NUCLEOTIDE SEQUENCE</scope>
</reference>
<dbReference type="GO" id="GO:0005886">
    <property type="term" value="C:plasma membrane"/>
    <property type="evidence" value="ECO:0007669"/>
    <property type="project" value="UniProtKB-SubCell"/>
</dbReference>
<gene>
    <name evidence="14" type="ORF">Prudu_015151</name>
</gene>
<evidence type="ECO:0000256" key="11">
    <source>
        <dbReference type="ARBA" id="ARBA00023288"/>
    </source>
</evidence>
<keyword evidence="7 12" id="KW-0732">Signal</keyword>
<evidence type="ECO:0000256" key="3">
    <source>
        <dbReference type="ARBA" id="ARBA00009748"/>
    </source>
</evidence>
<evidence type="ECO:0000256" key="12">
    <source>
        <dbReference type="SAM" id="SignalP"/>
    </source>
</evidence>
<evidence type="ECO:0000256" key="10">
    <source>
        <dbReference type="ARBA" id="ARBA00023180"/>
    </source>
</evidence>
<comment type="subcellular location">
    <subcellularLocation>
        <location evidence="2">Cell membrane</location>
        <topology evidence="2">Lipid-anchor</topology>
        <topology evidence="2">GPI-anchor</topology>
    </subcellularLocation>
</comment>
<organism evidence="14">
    <name type="scientific">Prunus dulcis</name>
    <name type="common">Almond</name>
    <name type="synonym">Amygdalus dulcis</name>
    <dbReference type="NCBI Taxonomy" id="3755"/>
    <lineage>
        <taxon>Eukaryota</taxon>
        <taxon>Viridiplantae</taxon>
        <taxon>Streptophyta</taxon>
        <taxon>Embryophyta</taxon>
        <taxon>Tracheophyta</taxon>
        <taxon>Spermatophyta</taxon>
        <taxon>Magnoliopsida</taxon>
        <taxon>eudicotyledons</taxon>
        <taxon>Gunneridae</taxon>
        <taxon>Pentapetalae</taxon>
        <taxon>rosids</taxon>
        <taxon>fabids</taxon>
        <taxon>Rosales</taxon>
        <taxon>Rosaceae</taxon>
        <taxon>Amygdaloideae</taxon>
        <taxon>Amygdaleae</taxon>
        <taxon>Prunus</taxon>
    </lineage>
</organism>
<feature type="chain" id="PRO_5021244969" evidence="12">
    <location>
        <begin position="34"/>
        <end position="243"/>
    </location>
</feature>
<protein>
    <submittedName>
        <fullName evidence="14">Bifunctional inhibitor/lipid-transfer protein/seed storage 2S albumin superfamily protein</fullName>
    </submittedName>
</protein>
<feature type="signal peptide" evidence="12">
    <location>
        <begin position="1"/>
        <end position="33"/>
    </location>
</feature>
<comment type="similarity">
    <text evidence="3">Belongs to the plant LTP family.</text>
</comment>
<evidence type="ECO:0000256" key="6">
    <source>
        <dbReference type="ARBA" id="ARBA00022622"/>
    </source>
</evidence>